<proteinExistence type="predicted"/>
<comment type="caution">
    <text evidence="2">The sequence shown here is derived from an EMBL/GenBank/DDBJ whole genome shotgun (WGS) entry which is preliminary data.</text>
</comment>
<name>A0ABV6KZX5_9SPHI</name>
<dbReference type="PANTHER" id="PTHR35807">
    <property type="entry name" value="TRANSCRIPTIONAL REGULATOR REDD-RELATED"/>
    <property type="match status" value="1"/>
</dbReference>
<keyword evidence="1" id="KW-1133">Transmembrane helix</keyword>
<protein>
    <submittedName>
        <fullName evidence="2">Galactose oxidase</fullName>
    </submittedName>
</protein>
<accession>A0ABV6KZX5</accession>
<dbReference type="InterPro" id="IPR036388">
    <property type="entry name" value="WH-like_DNA-bd_sf"/>
</dbReference>
<evidence type="ECO:0000256" key="1">
    <source>
        <dbReference type="SAM" id="Phobius"/>
    </source>
</evidence>
<dbReference type="RefSeq" id="WP_377020899.1">
    <property type="nucleotide sequence ID" value="NZ_JBHLTS010000004.1"/>
</dbReference>
<gene>
    <name evidence="2" type="ORF">ACFFGT_02405</name>
</gene>
<dbReference type="Gene3D" id="1.10.10.10">
    <property type="entry name" value="Winged helix-like DNA-binding domain superfamily/Winged helix DNA-binding domain"/>
    <property type="match status" value="1"/>
</dbReference>
<dbReference type="InterPro" id="IPR011043">
    <property type="entry name" value="Gal_Oxase/kelch_b-propeller"/>
</dbReference>
<evidence type="ECO:0000313" key="2">
    <source>
        <dbReference type="EMBL" id="MFC0513026.1"/>
    </source>
</evidence>
<evidence type="ECO:0000313" key="3">
    <source>
        <dbReference type="Proteomes" id="UP001589828"/>
    </source>
</evidence>
<feature type="transmembrane region" description="Helical" evidence="1">
    <location>
        <begin position="555"/>
        <end position="579"/>
    </location>
</feature>
<organism evidence="2 3">
    <name type="scientific">Mucilaginibacter angelicae</name>
    <dbReference type="NCBI Taxonomy" id="869718"/>
    <lineage>
        <taxon>Bacteria</taxon>
        <taxon>Pseudomonadati</taxon>
        <taxon>Bacteroidota</taxon>
        <taxon>Sphingobacteriia</taxon>
        <taxon>Sphingobacteriales</taxon>
        <taxon>Sphingobacteriaceae</taxon>
        <taxon>Mucilaginibacter</taxon>
    </lineage>
</organism>
<sequence length="864" mass="99090">MVKLYFWRFLSVISILVFLAPVRLLAQSYGLGFYSHEVEQDKRTGLNLSPSGPMCFSRNFSVSFDFKFVPGLRTYFGYILRIVEDDKRNFDFVYDNEADTFTMIVGEELTSIKFRISKNRLLDQWNRFTITFDRDADDILLTAAGKEYKHHIGFTKIGCYKFYFGATADKNFGTSDVPPMKLRDIKITEDDNLKYYWPLNDKSGLLAREVIGGKNAAVVNPLWFKAEHFYWKQQYSRTVKGPASAAFDAKKEQVVFLANDSLYTYDVKTGKLSGRGYQGAELPLNIGNQSIVDQRNGRLYNFYPDDGFFAAYDHVNGTFNKPFKAAPITDFIQINKFISPFDSSLYTLGGYGHHQYRNMFRRYRLNTGTWDTIKTKGDFFTPRYLAALGTTAGADTAYILGGYGNTSGQQILKPKSLYDMMQFTVKDHKLKKLFELKPNGEDFVFANSLIVDKKTNSYYAVIFPELKFDSKLQLIKGSLTNNSYTAVGSQIPFPFNDIRSFADVFYAPQSNKFIVVTLLRSMDDKRSDIKILTLAGPPETGEASVIVGRPQRYRFWFWLCAIVVAIPGLIFLIGWVGWLKKRIKPVPSSRVDPVPDVPATLPDVIPPHNSVVSNSQFIVVDESVSAPGIYLFGELQLLAANGQEIVSSFTRLTKELFIFLFLQSVRSNRGVSAEKLIETLWFDKDEKSARNNRSVNMAKLKNVLDQLGPCVISRETGYYRIDTDYTKIHVDYYNYLQIVRDQSDLTRDKIIRLAGITQRGKFLSNCEYEWLDQSRAEVTDEIIDTYLRYVHQNSIDNDPEFFIKIANYIFLHDTVNEEAMRVKCKALVFLGKHSLAKSTYDNFRKEYKGIYQEDFKEDYGSVLE</sequence>
<dbReference type="SUPFAM" id="SSF50965">
    <property type="entry name" value="Galactose oxidase, central domain"/>
    <property type="match status" value="1"/>
</dbReference>
<dbReference type="Proteomes" id="UP001589828">
    <property type="component" value="Unassembled WGS sequence"/>
</dbReference>
<dbReference type="InterPro" id="IPR015915">
    <property type="entry name" value="Kelch-typ_b-propeller"/>
</dbReference>
<keyword evidence="1" id="KW-0812">Transmembrane</keyword>
<keyword evidence="1" id="KW-0472">Membrane</keyword>
<reference evidence="2 3" key="1">
    <citation type="submission" date="2024-09" db="EMBL/GenBank/DDBJ databases">
        <authorList>
            <person name="Sun Q."/>
            <person name="Mori K."/>
        </authorList>
    </citation>
    <scope>NUCLEOTIDE SEQUENCE [LARGE SCALE GENOMIC DNA]</scope>
    <source>
        <strain evidence="2 3">NCAIM B.02415</strain>
    </source>
</reference>
<dbReference type="Gene3D" id="2.120.10.80">
    <property type="entry name" value="Kelch-type beta propeller"/>
    <property type="match status" value="1"/>
</dbReference>
<dbReference type="EMBL" id="JBHLTS010000004">
    <property type="protein sequence ID" value="MFC0513026.1"/>
    <property type="molecule type" value="Genomic_DNA"/>
</dbReference>
<dbReference type="InterPro" id="IPR051677">
    <property type="entry name" value="AfsR-DnrI-RedD_regulator"/>
</dbReference>
<dbReference type="PANTHER" id="PTHR35807:SF1">
    <property type="entry name" value="TRANSCRIPTIONAL REGULATOR REDD"/>
    <property type="match status" value="1"/>
</dbReference>
<keyword evidence="3" id="KW-1185">Reference proteome</keyword>